<evidence type="ECO:0008006" key="3">
    <source>
        <dbReference type="Google" id="ProtNLM"/>
    </source>
</evidence>
<keyword evidence="2" id="KW-1185">Reference proteome</keyword>
<proteinExistence type="predicted"/>
<gene>
    <name evidence="1" type="ORF">DL762_005161</name>
</gene>
<name>A0ABY0H632_9PEZI</name>
<sequence>MDRFGDGEFLASSAEVPGRADVQAARTGEHLYRKHAAPRRSCNRCLSPFKSASELLRHQRSAQACIVVPDSQSVGIMTTAQREKIRSKRKAKPSVTEEEKWVAIYRILFPNEFPENVPSPYYDLSNDPAIILQPGASPNSDNFFRQHFEELLKTGLPLDIEQSFEGEIRTQLSSGDGYEDMVRNIVGAARRLPLRLFQRYEQQRGARDVEGEA</sequence>
<evidence type="ECO:0000313" key="2">
    <source>
        <dbReference type="Proteomes" id="UP000294003"/>
    </source>
</evidence>
<organism evidence="1 2">
    <name type="scientific">Monosporascus cannonballus</name>
    <dbReference type="NCBI Taxonomy" id="155416"/>
    <lineage>
        <taxon>Eukaryota</taxon>
        <taxon>Fungi</taxon>
        <taxon>Dikarya</taxon>
        <taxon>Ascomycota</taxon>
        <taxon>Pezizomycotina</taxon>
        <taxon>Sordariomycetes</taxon>
        <taxon>Xylariomycetidae</taxon>
        <taxon>Xylariales</taxon>
        <taxon>Xylariales incertae sedis</taxon>
        <taxon>Monosporascus</taxon>
    </lineage>
</organism>
<comment type="caution">
    <text evidence="1">The sequence shown here is derived from an EMBL/GenBank/DDBJ whole genome shotgun (WGS) entry which is preliminary data.</text>
</comment>
<dbReference type="Proteomes" id="UP000294003">
    <property type="component" value="Unassembled WGS sequence"/>
</dbReference>
<dbReference type="PANTHER" id="PTHR38166">
    <property type="entry name" value="C2H2-TYPE DOMAIN-CONTAINING PROTEIN-RELATED"/>
    <property type="match status" value="1"/>
</dbReference>
<dbReference type="EMBL" id="QJNS01000135">
    <property type="protein sequence ID" value="RYO85527.1"/>
    <property type="molecule type" value="Genomic_DNA"/>
</dbReference>
<dbReference type="PANTHER" id="PTHR38166:SF1">
    <property type="entry name" value="C2H2-TYPE DOMAIN-CONTAINING PROTEIN"/>
    <property type="match status" value="1"/>
</dbReference>
<protein>
    <recommendedName>
        <fullName evidence="3">C2H2-type domain-containing protein</fullName>
    </recommendedName>
</protein>
<accession>A0ABY0H632</accession>
<evidence type="ECO:0000313" key="1">
    <source>
        <dbReference type="EMBL" id="RYO85527.1"/>
    </source>
</evidence>
<reference evidence="1 2" key="1">
    <citation type="submission" date="2018-06" db="EMBL/GenBank/DDBJ databases">
        <title>Complete Genomes of Monosporascus.</title>
        <authorList>
            <person name="Robinson A.J."/>
            <person name="Natvig D.O."/>
        </authorList>
    </citation>
    <scope>NUCLEOTIDE SEQUENCE [LARGE SCALE GENOMIC DNA]</scope>
    <source>
        <strain evidence="1 2">CBS 609.92</strain>
    </source>
</reference>